<keyword evidence="11" id="KW-0129">CBS domain</keyword>
<evidence type="ECO:0000256" key="9">
    <source>
        <dbReference type="ARBA" id="ARBA00022842"/>
    </source>
</evidence>
<evidence type="ECO:0000256" key="6">
    <source>
        <dbReference type="ARBA" id="ARBA00022695"/>
    </source>
</evidence>
<organism evidence="14 15">
    <name type="scientific">Desulfobulbus propionicus (strain ATCC 33891 / DSM 2032 / VKM B-1956 / 1pr3)</name>
    <dbReference type="NCBI Taxonomy" id="577650"/>
    <lineage>
        <taxon>Bacteria</taxon>
        <taxon>Pseudomonadati</taxon>
        <taxon>Thermodesulfobacteriota</taxon>
        <taxon>Desulfobulbia</taxon>
        <taxon>Desulfobulbales</taxon>
        <taxon>Desulfobulbaceae</taxon>
        <taxon>Desulfobulbus</taxon>
    </lineage>
</organism>
<evidence type="ECO:0000256" key="5">
    <source>
        <dbReference type="ARBA" id="ARBA00022694"/>
    </source>
</evidence>
<evidence type="ECO:0000259" key="13">
    <source>
        <dbReference type="PROSITE" id="PS51371"/>
    </source>
</evidence>
<dbReference type="InterPro" id="IPR002646">
    <property type="entry name" value="PolA_pol_head_dom"/>
</dbReference>
<dbReference type="Pfam" id="PF12627">
    <property type="entry name" value="PolyA_pol_RNAbd"/>
    <property type="match status" value="1"/>
</dbReference>
<evidence type="ECO:0000256" key="7">
    <source>
        <dbReference type="ARBA" id="ARBA00022723"/>
    </source>
</evidence>
<dbReference type="AlphaFoldDB" id="A0A7U4DQF4"/>
<keyword evidence="3" id="KW-0820">tRNA-binding</keyword>
<evidence type="ECO:0000256" key="8">
    <source>
        <dbReference type="ARBA" id="ARBA00022741"/>
    </source>
</evidence>
<keyword evidence="5" id="KW-0819">tRNA processing</keyword>
<keyword evidence="15" id="KW-1185">Reference proteome</keyword>
<dbReference type="InterPro" id="IPR043519">
    <property type="entry name" value="NT_sf"/>
</dbReference>
<dbReference type="SMART" id="SM00116">
    <property type="entry name" value="CBS"/>
    <property type="match status" value="2"/>
</dbReference>
<dbReference type="PROSITE" id="PS51371">
    <property type="entry name" value="CBS"/>
    <property type="match status" value="2"/>
</dbReference>
<dbReference type="Gene3D" id="3.10.310.30">
    <property type="match status" value="1"/>
</dbReference>
<proteinExistence type="inferred from homology"/>
<dbReference type="Gene3D" id="3.90.1640.10">
    <property type="entry name" value="inorganic pyrophosphatase (n-terminal core)"/>
    <property type="match status" value="1"/>
</dbReference>
<feature type="domain" description="CBS" evidence="13">
    <location>
        <begin position="394"/>
        <end position="453"/>
    </location>
</feature>
<dbReference type="SUPFAM" id="SSF54631">
    <property type="entry name" value="CBS-domain pair"/>
    <property type="match status" value="1"/>
</dbReference>
<dbReference type="SUPFAM" id="SSF81301">
    <property type="entry name" value="Nucleotidyltransferase"/>
    <property type="match status" value="1"/>
</dbReference>
<dbReference type="InterPro" id="IPR052390">
    <property type="entry name" value="tRNA_nt/polyA_polymerase"/>
</dbReference>
<evidence type="ECO:0000313" key="14">
    <source>
        <dbReference type="EMBL" id="ADW19044.1"/>
    </source>
</evidence>
<dbReference type="Pfam" id="PF00571">
    <property type="entry name" value="CBS"/>
    <property type="match status" value="2"/>
</dbReference>
<dbReference type="Gene3D" id="3.10.580.10">
    <property type="entry name" value="CBS-domain"/>
    <property type="match status" value="2"/>
</dbReference>
<dbReference type="InterPro" id="IPR003156">
    <property type="entry name" value="DHHA1_dom"/>
</dbReference>
<dbReference type="Gene3D" id="3.30.460.10">
    <property type="entry name" value="Beta Polymerase, domain 2"/>
    <property type="match status" value="1"/>
</dbReference>
<comment type="cofactor">
    <cofactor evidence="1">
        <name>Mg(2+)</name>
        <dbReference type="ChEBI" id="CHEBI:18420"/>
    </cofactor>
</comment>
<accession>A0A7U4DQF4</accession>
<dbReference type="RefSeq" id="WP_015725569.1">
    <property type="nucleotide sequence ID" value="NC_014972.1"/>
</dbReference>
<comment type="similarity">
    <text evidence="2 12">Belongs to the tRNA nucleotidyltransferase/poly(A) polymerase family.</text>
</comment>
<dbReference type="Proteomes" id="UP000006365">
    <property type="component" value="Chromosome"/>
</dbReference>
<dbReference type="EMBL" id="CP002364">
    <property type="protein sequence ID" value="ADW19044.1"/>
    <property type="molecule type" value="Genomic_DNA"/>
</dbReference>
<dbReference type="PANTHER" id="PTHR47788:SF1">
    <property type="entry name" value="A-ADDING TRNA NUCLEOTIDYLTRANSFERASE"/>
    <property type="match status" value="1"/>
</dbReference>
<dbReference type="InterPro" id="IPR046342">
    <property type="entry name" value="CBS_dom_sf"/>
</dbReference>
<dbReference type="PANTHER" id="PTHR47788">
    <property type="entry name" value="POLYA POLYMERASE"/>
    <property type="match status" value="1"/>
</dbReference>
<dbReference type="GO" id="GO:0000049">
    <property type="term" value="F:tRNA binding"/>
    <property type="evidence" value="ECO:0007669"/>
    <property type="project" value="UniProtKB-KW"/>
</dbReference>
<dbReference type="InterPro" id="IPR000644">
    <property type="entry name" value="CBS_dom"/>
</dbReference>
<dbReference type="KEGG" id="dpr:Despr_2911"/>
<gene>
    <name evidence="14" type="ordered locus">Despr_2911</name>
</gene>
<evidence type="ECO:0000256" key="12">
    <source>
        <dbReference type="RuleBase" id="RU003953"/>
    </source>
</evidence>
<feature type="domain" description="CBS" evidence="13">
    <location>
        <begin position="322"/>
        <end position="388"/>
    </location>
</feature>
<sequence>MLCIIPAMDIITTHIGADFDSLAAMVAAKKLYPRAELVFPGSQEKCVRDYLAQEFRNIYEFKKIKHIDLSRVQRLIVVDTRQAERIGGLAECLTNPHLTVHLYDHHPDGPGDLRGSVEEVRRLGSTTTLFVRLFQERGIVPSRDEATLMALGIYEDTGSFLHSSTCPEDLSAAAWLLSQGANLDVVTQFVSRELSAEQIGLIGRLQQEAHSYVIRGVTVVISTLTEADYINDFAVIVQRLMVMENIDVLFALISMGERTYLIARSRIPEVNVGTVAREFGGGGHAAAASATIRDLTLAEAEEQLVGLLHRHIRPKAVAGELMSAPVIAVTPDVSIDQANRLMTRYNVTVLPVVRTNNGQENGPQPTGLLGMISRMVAEKAIFHQLGSLPVADYMTTEIATLPESGTLADIQRLIVENRQRLIPVVRGEQIVGVITRTDLLGLLVNDPANLSPELLREDERPSVERTRNLGSIMAQVLPREITVLLREIGETAAVLGCNAYVAGGFVRDLLLHVRNTDIDIVIEGDGIRFAKTLAEQRHGVVHPHEKFGTATVIFPDQSRVDVATARLEYYEHPAALPTVEHSSIKLDLYRRDFTINAMAIHLNPERFGTLVDYFNCQNDLKERRIQVLHNLSFVEDPTRIFRAIRFEGRLDFTITRHAEKLIKNTVQMNLFEKVEEPRFFHELKLILSEDDPIPALRRMAQFKLFPFLWPDLRPNLKVDRRFLHTLTQANQAISWFKLLYLPDRVETWMVYLLAIMSRSRTKELISFCHRFDLPPKQRKKLIQQKTDAERIAQEMQKRPFLKPSETYWLLGELDIEGLLYLMTIARKRYIQQAVSLYVTTLRKVVPLVGGDELKTMGYIPGPQFRAIHNHLIEMQLDGEITSHDQALAFIRSTHPILPRRP</sequence>
<dbReference type="InterPro" id="IPR001667">
    <property type="entry name" value="DDH_dom"/>
</dbReference>
<keyword evidence="4 12" id="KW-0808">Transferase</keyword>
<evidence type="ECO:0000256" key="3">
    <source>
        <dbReference type="ARBA" id="ARBA00022555"/>
    </source>
</evidence>
<dbReference type="GO" id="GO:0046872">
    <property type="term" value="F:metal ion binding"/>
    <property type="evidence" value="ECO:0007669"/>
    <property type="project" value="UniProtKB-KW"/>
</dbReference>
<evidence type="ECO:0000313" key="15">
    <source>
        <dbReference type="Proteomes" id="UP000006365"/>
    </source>
</evidence>
<keyword evidence="9" id="KW-0460">Magnesium</keyword>
<evidence type="ECO:0000256" key="4">
    <source>
        <dbReference type="ARBA" id="ARBA00022679"/>
    </source>
</evidence>
<evidence type="ECO:0000256" key="10">
    <source>
        <dbReference type="ARBA" id="ARBA00022884"/>
    </source>
</evidence>
<dbReference type="SUPFAM" id="SSF81891">
    <property type="entry name" value="Poly A polymerase C-terminal region-like"/>
    <property type="match status" value="1"/>
</dbReference>
<dbReference type="CDD" id="cd05398">
    <property type="entry name" value="NT_ClassII-CCAase"/>
    <property type="match status" value="1"/>
</dbReference>
<name>A0A7U4DQF4_DESPD</name>
<reference evidence="14 15" key="1">
    <citation type="journal article" date="2011" name="Stand. Genomic Sci.">
        <title>Complete genome sequence of Desulfobulbus propionicus type strain (1pr3).</title>
        <authorList>
            <person name="Pagani I."/>
            <person name="Lapidus A."/>
            <person name="Nolan M."/>
            <person name="Lucas S."/>
            <person name="Hammon N."/>
            <person name="Deshpande S."/>
            <person name="Cheng J.F."/>
            <person name="Chertkov O."/>
            <person name="Davenport K."/>
            <person name="Tapia R."/>
            <person name="Han C."/>
            <person name="Goodwin L."/>
            <person name="Pitluck S."/>
            <person name="Liolios K."/>
            <person name="Mavromatis K."/>
            <person name="Ivanova N."/>
            <person name="Mikhailova N."/>
            <person name="Pati A."/>
            <person name="Chen A."/>
            <person name="Palaniappan K."/>
            <person name="Land M."/>
            <person name="Hauser L."/>
            <person name="Chang Y.J."/>
            <person name="Jeffries C.D."/>
            <person name="Detter J.C."/>
            <person name="Brambilla E."/>
            <person name="Kannan K.P."/>
            <person name="Djao O.D."/>
            <person name="Rohde M."/>
            <person name="Pukall R."/>
            <person name="Spring S."/>
            <person name="Goker M."/>
            <person name="Sikorski J."/>
            <person name="Woyke T."/>
            <person name="Bristow J."/>
            <person name="Eisen J.A."/>
            <person name="Markowitz V."/>
            <person name="Hugenholtz P."/>
            <person name="Kyrpides N.C."/>
            <person name="Klenk H.P."/>
        </authorList>
    </citation>
    <scope>NUCLEOTIDE SEQUENCE [LARGE SCALE GENOMIC DNA]</scope>
    <source>
        <strain evidence="15">ATCC 33891 / DSM 2032 / 1pr3</strain>
    </source>
</reference>
<evidence type="ECO:0000256" key="2">
    <source>
        <dbReference type="ARBA" id="ARBA00007265"/>
    </source>
</evidence>
<dbReference type="SUPFAM" id="SSF64182">
    <property type="entry name" value="DHH phosphoesterases"/>
    <property type="match status" value="1"/>
</dbReference>
<dbReference type="CDD" id="cd17772">
    <property type="entry name" value="CBS_pair_DHH_polyA_Pol_assoc"/>
    <property type="match status" value="1"/>
</dbReference>
<keyword evidence="8" id="KW-0547">Nucleotide-binding</keyword>
<keyword evidence="10 12" id="KW-0694">RNA-binding</keyword>
<dbReference type="InterPro" id="IPR038763">
    <property type="entry name" value="DHH_sf"/>
</dbReference>
<evidence type="ECO:0000256" key="1">
    <source>
        <dbReference type="ARBA" id="ARBA00001946"/>
    </source>
</evidence>
<dbReference type="Pfam" id="PF01743">
    <property type="entry name" value="PolyA_pol"/>
    <property type="match status" value="1"/>
</dbReference>
<dbReference type="GO" id="GO:0000166">
    <property type="term" value="F:nucleotide binding"/>
    <property type="evidence" value="ECO:0007669"/>
    <property type="project" value="UniProtKB-KW"/>
</dbReference>
<dbReference type="Pfam" id="PF01368">
    <property type="entry name" value="DHH"/>
    <property type="match status" value="1"/>
</dbReference>
<dbReference type="Pfam" id="PF02272">
    <property type="entry name" value="DHHA1"/>
    <property type="match status" value="1"/>
</dbReference>
<keyword evidence="6 14" id="KW-0548">Nucleotidyltransferase</keyword>
<dbReference type="GO" id="GO:0008033">
    <property type="term" value="P:tRNA processing"/>
    <property type="evidence" value="ECO:0007669"/>
    <property type="project" value="UniProtKB-KW"/>
</dbReference>
<keyword evidence="7" id="KW-0479">Metal-binding</keyword>
<protein>
    <submittedName>
        <fullName evidence="14">Polynucleotide adenylyltransferase region</fullName>
    </submittedName>
</protein>
<evidence type="ECO:0000256" key="11">
    <source>
        <dbReference type="PROSITE-ProRule" id="PRU00703"/>
    </source>
</evidence>
<dbReference type="Gene3D" id="1.10.3090.10">
    <property type="entry name" value="cca-adding enzyme, domain 2"/>
    <property type="match status" value="1"/>
</dbReference>
<dbReference type="GO" id="GO:0016779">
    <property type="term" value="F:nucleotidyltransferase activity"/>
    <property type="evidence" value="ECO:0007669"/>
    <property type="project" value="UniProtKB-KW"/>
</dbReference>
<dbReference type="InterPro" id="IPR032828">
    <property type="entry name" value="PolyA_RNA-bd"/>
</dbReference>